<comment type="caution">
    <text evidence="18">The sequence shown here is derived from an EMBL/GenBank/DDBJ whole genome shotgun (WGS) entry which is preliminary data.</text>
</comment>
<evidence type="ECO:0000256" key="6">
    <source>
        <dbReference type="ARBA" id="ARBA00020653"/>
    </source>
</evidence>
<comment type="catalytic activity">
    <reaction evidence="14 15">
        <text>chorismate + L-glutamine = anthranilate + pyruvate + L-glutamate + H(+)</text>
        <dbReference type="Rhea" id="RHEA:21732"/>
        <dbReference type="ChEBI" id="CHEBI:15361"/>
        <dbReference type="ChEBI" id="CHEBI:15378"/>
        <dbReference type="ChEBI" id="CHEBI:16567"/>
        <dbReference type="ChEBI" id="CHEBI:29748"/>
        <dbReference type="ChEBI" id="CHEBI:29985"/>
        <dbReference type="ChEBI" id="CHEBI:58359"/>
        <dbReference type="EC" id="4.1.3.27"/>
    </reaction>
</comment>
<keyword evidence="7 15" id="KW-0028">Amino-acid biosynthesis</keyword>
<dbReference type="GO" id="GO:0004049">
    <property type="term" value="F:anthranilate synthase activity"/>
    <property type="evidence" value="ECO:0007669"/>
    <property type="project" value="UniProtKB-EC"/>
</dbReference>
<dbReference type="Gene3D" id="3.60.120.10">
    <property type="entry name" value="Anthranilate synthase"/>
    <property type="match status" value="1"/>
</dbReference>
<dbReference type="InterPro" id="IPR006805">
    <property type="entry name" value="Anth_synth_I_N"/>
</dbReference>
<sequence length="509" mass="57405">MILTNFDRFSELAQQGNFVPVYQELVADLETPVSAWYKVCAGQPYNFLLESVEGEEKLGRYSFLGCDPMWVLEARGEKTTQTHRDGKIVEYEGNPFDICDRCLTTIKPVKLPELPPGIGGLFGVWGYELIRWIEPRVPIKEPQPDDLPDGVWMQVDNLIIFDQIKRKIWAISYADLRDPDTNLEEAYQAASDRVSKLMLKLQLPLPIEAQSLEWKSSNNSTDDSGLVYCSNTDKQLYCDNVDKAKDYIRAGDIFQVVLSQRLSTIYKGHPFNLYRSLRLINPSPYMSYYQFGDWELIGSSPEVMVKADTRSDGKIEATLRPIAGTRPRGRNNVQDDAYAQDLLADPKEVAEHIMLVDLGRNDLGRVCVKGSVTVDELMVIERYSHVMHIVSNVIGELEPDKTAWDLLKACFPAGTVSGAPKIRAMEIINELEPERRGPYSGVYGYYDFEGQLNSAITIRTMIVRPYKENQCMVSVQAGAGLVADSVPETEYQETLNKAKGLLEAIKSIN</sequence>
<organism evidence="18 19">
    <name type="scientific">Waterburya agarophytonicola KI4</name>
    <dbReference type="NCBI Taxonomy" id="2874699"/>
    <lineage>
        <taxon>Bacteria</taxon>
        <taxon>Bacillati</taxon>
        <taxon>Cyanobacteriota</taxon>
        <taxon>Cyanophyceae</taxon>
        <taxon>Pleurocapsales</taxon>
        <taxon>Hyellaceae</taxon>
        <taxon>Waterburya</taxon>
        <taxon>Waterburya agarophytonicola</taxon>
    </lineage>
</organism>
<feature type="domain" description="Chorismate-utilising enzyme C-terminal" evidence="16">
    <location>
        <begin position="234"/>
        <end position="497"/>
    </location>
</feature>
<dbReference type="GO" id="GO:0000162">
    <property type="term" value="P:L-tryptophan biosynthetic process"/>
    <property type="evidence" value="ECO:0007669"/>
    <property type="project" value="UniProtKB-KW"/>
</dbReference>
<gene>
    <name evidence="15 18" type="primary">trpE</name>
    <name evidence="18" type="ORF">I4641_04480</name>
</gene>
<dbReference type="EMBL" id="JADWDC010000007">
    <property type="protein sequence ID" value="MCC0176232.1"/>
    <property type="molecule type" value="Genomic_DNA"/>
</dbReference>
<keyword evidence="11 15" id="KW-0057">Aromatic amino acid biosynthesis</keyword>
<comment type="similarity">
    <text evidence="3 15">Belongs to the anthranilate synthase component I family.</text>
</comment>
<protein>
    <recommendedName>
        <fullName evidence="6 15">Anthranilate synthase component 1</fullName>
        <ecNumber evidence="5 15">4.1.3.27</ecNumber>
    </recommendedName>
</protein>
<evidence type="ECO:0000256" key="12">
    <source>
        <dbReference type="ARBA" id="ARBA00023239"/>
    </source>
</evidence>
<dbReference type="AlphaFoldDB" id="A0A964FES8"/>
<evidence type="ECO:0000256" key="3">
    <source>
        <dbReference type="ARBA" id="ARBA00009562"/>
    </source>
</evidence>
<keyword evidence="19" id="KW-1185">Reference proteome</keyword>
<keyword evidence="8 15" id="KW-0479">Metal-binding</keyword>
<accession>A0A964FES8</accession>
<evidence type="ECO:0000256" key="4">
    <source>
        <dbReference type="ARBA" id="ARBA00011575"/>
    </source>
</evidence>
<evidence type="ECO:0000259" key="17">
    <source>
        <dbReference type="Pfam" id="PF04715"/>
    </source>
</evidence>
<keyword evidence="10 15" id="KW-0460">Magnesium</keyword>
<dbReference type="InterPro" id="IPR015890">
    <property type="entry name" value="Chorismate_C"/>
</dbReference>
<evidence type="ECO:0000259" key="16">
    <source>
        <dbReference type="Pfam" id="PF00425"/>
    </source>
</evidence>
<reference evidence="18" key="1">
    <citation type="journal article" date="2021" name="Antonie Van Leeuwenhoek">
        <title>Draft genome and description of Waterburya agarophytonicola gen. nov. sp. nov. (Pleurocapsales, Cyanobacteria): a seaweed symbiont.</title>
        <authorList>
            <person name="Bonthond G."/>
            <person name="Shalygin S."/>
            <person name="Bayer T."/>
            <person name="Weinberger F."/>
        </authorList>
    </citation>
    <scope>NUCLEOTIDE SEQUENCE</scope>
    <source>
        <strain evidence="18">KI4</strain>
    </source>
</reference>
<proteinExistence type="inferred from homology"/>
<dbReference type="EC" id="4.1.3.27" evidence="5 15"/>
<evidence type="ECO:0000256" key="1">
    <source>
        <dbReference type="ARBA" id="ARBA00001946"/>
    </source>
</evidence>
<keyword evidence="9 15" id="KW-0822">Tryptophan biosynthesis</keyword>
<dbReference type="PRINTS" id="PR00095">
    <property type="entry name" value="ANTSNTHASEI"/>
</dbReference>
<evidence type="ECO:0000256" key="9">
    <source>
        <dbReference type="ARBA" id="ARBA00022822"/>
    </source>
</evidence>
<evidence type="ECO:0000256" key="13">
    <source>
        <dbReference type="ARBA" id="ARBA00025634"/>
    </source>
</evidence>
<comment type="function">
    <text evidence="13 15">Part of a heterotetrameric complex that catalyzes the two-step biosynthesis of anthranilate, an intermediate in the biosynthesis of L-tryptophan. In the first step, the glutamine-binding beta subunit (TrpG) of anthranilate synthase (AS) provides the glutamine amidotransferase activity which generates ammonia as a substrate that, along with chorismate, is used in the second step, catalyzed by the large alpha subunit of AS (TrpE) to produce anthranilate. In the absence of TrpG, TrpE can synthesize anthranilate directly from chorismate and high concentrations of ammonia.</text>
</comment>
<dbReference type="InterPro" id="IPR005256">
    <property type="entry name" value="Anth_synth_I_PabB"/>
</dbReference>
<dbReference type="InterPro" id="IPR005801">
    <property type="entry name" value="ADC_synthase"/>
</dbReference>
<evidence type="ECO:0000256" key="7">
    <source>
        <dbReference type="ARBA" id="ARBA00022605"/>
    </source>
</evidence>
<comment type="cofactor">
    <cofactor evidence="1 15">
        <name>Mg(2+)</name>
        <dbReference type="ChEBI" id="CHEBI:18420"/>
    </cofactor>
</comment>
<dbReference type="NCBIfam" id="TIGR00564">
    <property type="entry name" value="trpE_most"/>
    <property type="match status" value="1"/>
</dbReference>
<evidence type="ECO:0000256" key="14">
    <source>
        <dbReference type="ARBA" id="ARBA00047683"/>
    </source>
</evidence>
<dbReference type="PANTHER" id="PTHR11236:SF48">
    <property type="entry name" value="ISOCHORISMATE SYNTHASE MENF"/>
    <property type="match status" value="1"/>
</dbReference>
<dbReference type="SUPFAM" id="SSF56322">
    <property type="entry name" value="ADC synthase"/>
    <property type="match status" value="1"/>
</dbReference>
<dbReference type="PANTHER" id="PTHR11236">
    <property type="entry name" value="AMINOBENZOATE/ANTHRANILATE SYNTHASE"/>
    <property type="match status" value="1"/>
</dbReference>
<dbReference type="Proteomes" id="UP000729733">
    <property type="component" value="Unassembled WGS sequence"/>
</dbReference>
<comment type="pathway">
    <text evidence="2 15">Amino-acid biosynthesis; L-tryptophan biosynthesis; L-tryptophan from chorismate: step 1/5.</text>
</comment>
<evidence type="ECO:0000256" key="8">
    <source>
        <dbReference type="ARBA" id="ARBA00022723"/>
    </source>
</evidence>
<feature type="domain" description="Anthranilate synthase component I N-terminal" evidence="17">
    <location>
        <begin position="28"/>
        <end position="168"/>
    </location>
</feature>
<dbReference type="GO" id="GO:0046872">
    <property type="term" value="F:metal ion binding"/>
    <property type="evidence" value="ECO:0007669"/>
    <property type="project" value="UniProtKB-KW"/>
</dbReference>
<name>A0A964FES8_9CYAN</name>
<evidence type="ECO:0000256" key="11">
    <source>
        <dbReference type="ARBA" id="ARBA00023141"/>
    </source>
</evidence>
<keyword evidence="12 15" id="KW-0456">Lyase</keyword>
<dbReference type="RefSeq" id="WP_229639271.1">
    <property type="nucleotide sequence ID" value="NZ_JADWDC010000007.1"/>
</dbReference>
<evidence type="ECO:0000313" key="18">
    <source>
        <dbReference type="EMBL" id="MCC0176232.1"/>
    </source>
</evidence>
<dbReference type="Pfam" id="PF00425">
    <property type="entry name" value="Chorismate_bind"/>
    <property type="match status" value="1"/>
</dbReference>
<dbReference type="InterPro" id="IPR019999">
    <property type="entry name" value="Anth_synth_I-like"/>
</dbReference>
<evidence type="ECO:0000256" key="10">
    <source>
        <dbReference type="ARBA" id="ARBA00022842"/>
    </source>
</evidence>
<evidence type="ECO:0000256" key="15">
    <source>
        <dbReference type="RuleBase" id="RU364045"/>
    </source>
</evidence>
<dbReference type="Pfam" id="PF04715">
    <property type="entry name" value="Anth_synt_I_N"/>
    <property type="match status" value="1"/>
</dbReference>
<comment type="subunit">
    <text evidence="4 15">Heterotetramer consisting of two non-identical subunits: a beta subunit (TrpG) and a large alpha subunit (TrpE).</text>
</comment>
<evidence type="ECO:0000313" key="19">
    <source>
        <dbReference type="Proteomes" id="UP000729733"/>
    </source>
</evidence>
<evidence type="ECO:0000256" key="5">
    <source>
        <dbReference type="ARBA" id="ARBA00012266"/>
    </source>
</evidence>
<evidence type="ECO:0000256" key="2">
    <source>
        <dbReference type="ARBA" id="ARBA00004873"/>
    </source>
</evidence>